<gene>
    <name evidence="2" type="ORF">ECPE_LOCUS17108</name>
</gene>
<dbReference type="AlphaFoldDB" id="A0A183BD23"/>
<evidence type="ECO:0000313" key="2">
    <source>
        <dbReference type="EMBL" id="VDP94392.1"/>
    </source>
</evidence>
<reference evidence="2 3" key="2">
    <citation type="submission" date="2018-11" db="EMBL/GenBank/DDBJ databases">
        <authorList>
            <consortium name="Pathogen Informatics"/>
        </authorList>
    </citation>
    <scope>NUCLEOTIDE SEQUENCE [LARGE SCALE GENOMIC DNA]</scope>
    <source>
        <strain evidence="2 3">Egypt</strain>
    </source>
</reference>
<dbReference type="WBParaSite" id="ECPE_0001715201-mRNA-1">
    <property type="protein sequence ID" value="ECPE_0001715201-mRNA-1"/>
    <property type="gene ID" value="ECPE_0001715201"/>
</dbReference>
<evidence type="ECO:0000256" key="1">
    <source>
        <dbReference type="SAM" id="MobiDB-lite"/>
    </source>
</evidence>
<sequence>MSDLGQLLPPPRTPSLARRIRISLEHHLLSCSNLLDQVAHVDPTPSDQVVLEVKNAEPKPMEDSVVCSAPDSDTRYPVFVRFKTKMAACQLIEFIKQSCIEDGSQKPVLSCVRARLLSSKSEVAYCRAVAASLVGSHERRRRIQQNRRQRMRNQKDGKGSTEVEPMDSSSSTVSSRITSFGGDNSAGSASTSKHIIFDA</sequence>
<reference evidence="4" key="1">
    <citation type="submission" date="2016-06" db="UniProtKB">
        <authorList>
            <consortium name="WormBaseParasite"/>
        </authorList>
    </citation>
    <scope>IDENTIFICATION</scope>
</reference>
<dbReference type="Proteomes" id="UP000272942">
    <property type="component" value="Unassembled WGS sequence"/>
</dbReference>
<dbReference type="EMBL" id="UZAN01067527">
    <property type="protein sequence ID" value="VDP94392.1"/>
    <property type="molecule type" value="Genomic_DNA"/>
</dbReference>
<protein>
    <submittedName>
        <fullName evidence="4">PID domain-containing protein</fullName>
    </submittedName>
</protein>
<feature type="region of interest" description="Disordered" evidence="1">
    <location>
        <begin position="137"/>
        <end position="199"/>
    </location>
</feature>
<organism evidence="4">
    <name type="scientific">Echinostoma caproni</name>
    <dbReference type="NCBI Taxonomy" id="27848"/>
    <lineage>
        <taxon>Eukaryota</taxon>
        <taxon>Metazoa</taxon>
        <taxon>Spiralia</taxon>
        <taxon>Lophotrochozoa</taxon>
        <taxon>Platyhelminthes</taxon>
        <taxon>Trematoda</taxon>
        <taxon>Digenea</taxon>
        <taxon>Plagiorchiida</taxon>
        <taxon>Echinostomata</taxon>
        <taxon>Echinostomatoidea</taxon>
        <taxon>Echinostomatidae</taxon>
        <taxon>Echinostoma</taxon>
    </lineage>
</organism>
<name>A0A183BD23_9TREM</name>
<proteinExistence type="predicted"/>
<keyword evidence="3" id="KW-1185">Reference proteome</keyword>
<accession>A0A183BD23</accession>
<feature type="compositionally biased region" description="Basic residues" evidence="1">
    <location>
        <begin position="138"/>
        <end position="152"/>
    </location>
</feature>
<feature type="compositionally biased region" description="Polar residues" evidence="1">
    <location>
        <begin position="181"/>
        <end position="193"/>
    </location>
</feature>
<evidence type="ECO:0000313" key="4">
    <source>
        <dbReference type="WBParaSite" id="ECPE_0001715201-mRNA-1"/>
    </source>
</evidence>
<evidence type="ECO:0000313" key="3">
    <source>
        <dbReference type="Proteomes" id="UP000272942"/>
    </source>
</evidence>
<feature type="compositionally biased region" description="Low complexity" evidence="1">
    <location>
        <begin position="168"/>
        <end position="179"/>
    </location>
</feature>